<sequence>MQVTTGSELKIPESSAVATLVYNEIKQRIISLRYAPGEKLSEARLADELGCGRSPIRTAFAQLRNDDWIAVSPQSGTYVRSLTEEEIHEIFEYRFLLESYVTRQAATRMSDDTIRRLRAAFRRFASDDASFESQSFDEFNELDATFHSTIYRTAGNGLMTDSLLNLLDKLRWLKKMTPSPPLRMKDAVAELESILDAIEARDADLAEARMREHIGNAADFAEAYRTRMANVA</sequence>
<evidence type="ECO:0000256" key="3">
    <source>
        <dbReference type="ARBA" id="ARBA00023163"/>
    </source>
</evidence>
<dbReference type="SMART" id="SM00895">
    <property type="entry name" value="FCD"/>
    <property type="match status" value="1"/>
</dbReference>
<evidence type="ECO:0000313" key="6">
    <source>
        <dbReference type="Proteomes" id="UP000322822"/>
    </source>
</evidence>
<evidence type="ECO:0000256" key="2">
    <source>
        <dbReference type="ARBA" id="ARBA00023125"/>
    </source>
</evidence>
<keyword evidence="1" id="KW-0805">Transcription regulation</keyword>
<gene>
    <name evidence="5" type="ORF">FOB72_29575</name>
</gene>
<dbReference type="AlphaFoldDB" id="A0A5P2HEY6"/>
<dbReference type="GO" id="GO:0003700">
    <property type="term" value="F:DNA-binding transcription factor activity"/>
    <property type="evidence" value="ECO:0007669"/>
    <property type="project" value="InterPro"/>
</dbReference>
<keyword evidence="2" id="KW-0238">DNA-binding</keyword>
<evidence type="ECO:0000313" key="5">
    <source>
        <dbReference type="EMBL" id="QET06073.1"/>
    </source>
</evidence>
<dbReference type="PANTHER" id="PTHR43537">
    <property type="entry name" value="TRANSCRIPTIONAL REGULATOR, GNTR FAMILY"/>
    <property type="match status" value="1"/>
</dbReference>
<dbReference type="InterPro" id="IPR011711">
    <property type="entry name" value="GntR_C"/>
</dbReference>
<evidence type="ECO:0000259" key="4">
    <source>
        <dbReference type="PROSITE" id="PS50949"/>
    </source>
</evidence>
<evidence type="ECO:0000256" key="1">
    <source>
        <dbReference type="ARBA" id="ARBA00023015"/>
    </source>
</evidence>
<dbReference type="InterPro" id="IPR000524">
    <property type="entry name" value="Tscrpt_reg_HTH_GntR"/>
</dbReference>
<reference evidence="5 6" key="1">
    <citation type="submission" date="2019-09" db="EMBL/GenBank/DDBJ databases">
        <title>FDA dAtabase for Regulatory Grade micrObial Sequences (FDA-ARGOS): Supporting development and validation of Infectious Disease Dx tests.</title>
        <authorList>
            <person name="Sciortino C."/>
            <person name="Tallon L."/>
            <person name="Sadzewicz L."/>
            <person name="Vavikolanu K."/>
            <person name="Mehta A."/>
            <person name="Aluvathingal J."/>
            <person name="Nadendla S."/>
            <person name="Nandy P."/>
            <person name="Geyer C."/>
            <person name="Yan Y."/>
            <person name="Sichtig H."/>
        </authorList>
    </citation>
    <scope>NUCLEOTIDE SEQUENCE [LARGE SCALE GENOMIC DNA]</scope>
    <source>
        <strain evidence="5 6">FDAARGOS_664</strain>
    </source>
</reference>
<feature type="domain" description="HTH gntR-type" evidence="4">
    <location>
        <begin position="15"/>
        <end position="82"/>
    </location>
</feature>
<dbReference type="Proteomes" id="UP000322822">
    <property type="component" value="Chromosome 2"/>
</dbReference>
<dbReference type="SUPFAM" id="SSF48008">
    <property type="entry name" value="GntR ligand-binding domain-like"/>
    <property type="match status" value="1"/>
</dbReference>
<dbReference type="Pfam" id="PF07729">
    <property type="entry name" value="FCD"/>
    <property type="match status" value="1"/>
</dbReference>
<dbReference type="CDD" id="cd07377">
    <property type="entry name" value="WHTH_GntR"/>
    <property type="match status" value="1"/>
</dbReference>
<protein>
    <submittedName>
        <fullName evidence="5">GntR family transcriptional regulator</fullName>
    </submittedName>
</protein>
<accession>A0A5P2HEY6</accession>
<dbReference type="EMBL" id="CP044067">
    <property type="protein sequence ID" value="QET06073.1"/>
    <property type="molecule type" value="Genomic_DNA"/>
</dbReference>
<dbReference type="OrthoDB" id="9799812at2"/>
<dbReference type="PROSITE" id="PS50949">
    <property type="entry name" value="HTH_GNTR"/>
    <property type="match status" value="1"/>
</dbReference>
<dbReference type="InterPro" id="IPR036388">
    <property type="entry name" value="WH-like_DNA-bd_sf"/>
</dbReference>
<dbReference type="InterPro" id="IPR036390">
    <property type="entry name" value="WH_DNA-bd_sf"/>
</dbReference>
<dbReference type="SUPFAM" id="SSF46785">
    <property type="entry name" value="Winged helix' DNA-binding domain"/>
    <property type="match status" value="1"/>
</dbReference>
<dbReference type="Gene3D" id="1.20.120.530">
    <property type="entry name" value="GntR ligand-binding domain-like"/>
    <property type="match status" value="1"/>
</dbReference>
<dbReference type="Gene3D" id="1.10.10.10">
    <property type="entry name" value="Winged helix-like DNA-binding domain superfamily/Winged helix DNA-binding domain"/>
    <property type="match status" value="1"/>
</dbReference>
<dbReference type="InterPro" id="IPR008920">
    <property type="entry name" value="TF_FadR/GntR_C"/>
</dbReference>
<dbReference type="PANTHER" id="PTHR43537:SF5">
    <property type="entry name" value="UXU OPERON TRANSCRIPTIONAL REGULATOR"/>
    <property type="match status" value="1"/>
</dbReference>
<keyword evidence="3" id="KW-0804">Transcription</keyword>
<proteinExistence type="predicted"/>
<dbReference type="Pfam" id="PF00392">
    <property type="entry name" value="GntR"/>
    <property type="match status" value="1"/>
</dbReference>
<dbReference type="GO" id="GO:0003677">
    <property type="term" value="F:DNA binding"/>
    <property type="evidence" value="ECO:0007669"/>
    <property type="project" value="UniProtKB-KW"/>
</dbReference>
<name>A0A5P2HEY6_9BURK</name>
<organism evidence="5 6">
    <name type="scientific">Cupriavidus pauculus</name>
    <dbReference type="NCBI Taxonomy" id="82633"/>
    <lineage>
        <taxon>Bacteria</taxon>
        <taxon>Pseudomonadati</taxon>
        <taxon>Pseudomonadota</taxon>
        <taxon>Betaproteobacteria</taxon>
        <taxon>Burkholderiales</taxon>
        <taxon>Burkholderiaceae</taxon>
        <taxon>Cupriavidus</taxon>
    </lineage>
</organism>
<dbReference type="SMART" id="SM00345">
    <property type="entry name" value="HTH_GNTR"/>
    <property type="match status" value="1"/>
</dbReference>